<feature type="region of interest" description="Disordered" evidence="6">
    <location>
        <begin position="76"/>
        <end position="97"/>
    </location>
</feature>
<organism evidence="8 9">
    <name type="scientific">Pseudozyma flocculosa PF-1</name>
    <dbReference type="NCBI Taxonomy" id="1277687"/>
    <lineage>
        <taxon>Eukaryota</taxon>
        <taxon>Fungi</taxon>
        <taxon>Dikarya</taxon>
        <taxon>Basidiomycota</taxon>
        <taxon>Ustilaginomycotina</taxon>
        <taxon>Ustilaginomycetes</taxon>
        <taxon>Ustilaginales</taxon>
        <taxon>Ustilaginaceae</taxon>
        <taxon>Pseudozyma</taxon>
    </lineage>
</organism>
<evidence type="ECO:0000256" key="4">
    <source>
        <dbReference type="ARBA" id="ARBA00022679"/>
    </source>
</evidence>
<dbReference type="HOGENOM" id="CLU_004128_0_0_1"/>
<feature type="region of interest" description="Disordered" evidence="6">
    <location>
        <begin position="1"/>
        <end position="43"/>
    </location>
</feature>
<dbReference type="KEGG" id="pfp:PFL1_03041"/>
<feature type="compositionally biased region" description="Polar residues" evidence="6">
    <location>
        <begin position="802"/>
        <end position="817"/>
    </location>
</feature>
<evidence type="ECO:0000256" key="6">
    <source>
        <dbReference type="SAM" id="MobiDB-lite"/>
    </source>
</evidence>
<dbReference type="RefSeq" id="XP_007878749.1">
    <property type="nucleotide sequence ID" value="XM_007880558.1"/>
</dbReference>
<evidence type="ECO:0000256" key="1">
    <source>
        <dbReference type="ARBA" id="ARBA00004821"/>
    </source>
</evidence>
<dbReference type="eggNOG" id="KOG0325">
    <property type="taxonomic scope" value="Eukaryota"/>
</dbReference>
<dbReference type="EC" id="2.3.1.181" evidence="3"/>
<dbReference type="UniPathway" id="UPA00538">
    <property type="reaction ID" value="UER00592"/>
</dbReference>
<feature type="region of interest" description="Disordered" evidence="6">
    <location>
        <begin position="769"/>
        <end position="825"/>
    </location>
</feature>
<dbReference type="InterPro" id="IPR000544">
    <property type="entry name" value="Octanoyltransferase"/>
</dbReference>
<dbReference type="Pfam" id="PF21948">
    <property type="entry name" value="LplA-B_cat"/>
    <property type="match status" value="1"/>
</dbReference>
<feature type="domain" description="BPL/LPL catalytic" evidence="7">
    <location>
        <begin position="888"/>
        <end position="1082"/>
    </location>
</feature>
<dbReference type="EMBL" id="KE361631">
    <property type="protein sequence ID" value="EPQ29286.1"/>
    <property type="molecule type" value="Genomic_DNA"/>
</dbReference>
<dbReference type="GeneID" id="19317153"/>
<dbReference type="OrthoDB" id="19908at2759"/>
<proteinExistence type="inferred from homology"/>
<comment type="pathway">
    <text evidence="1">Protein modification; protein lipoylation via endogenous pathway; protein N(6)-(lipoyl)lysine from octanoyl-[acyl-carrier-protein]: step 1/2.</text>
</comment>
<dbReference type="InterPro" id="IPR004143">
    <property type="entry name" value="BPL_LPL_catalytic"/>
</dbReference>
<dbReference type="NCBIfam" id="TIGR00214">
    <property type="entry name" value="lipB"/>
    <property type="match status" value="1"/>
</dbReference>
<evidence type="ECO:0000313" key="9">
    <source>
        <dbReference type="Proteomes" id="UP000053664"/>
    </source>
</evidence>
<dbReference type="Proteomes" id="UP000053664">
    <property type="component" value="Unassembled WGS sequence"/>
</dbReference>
<gene>
    <name evidence="8" type="ORF">PFL1_03041</name>
</gene>
<dbReference type="SUPFAM" id="SSF55681">
    <property type="entry name" value="Class II aaRS and biotin synthetases"/>
    <property type="match status" value="1"/>
</dbReference>
<dbReference type="GO" id="GO:0009249">
    <property type="term" value="P:protein lipoylation"/>
    <property type="evidence" value="ECO:0007669"/>
    <property type="project" value="InterPro"/>
</dbReference>
<reference evidence="8 9" key="1">
    <citation type="journal article" date="2013" name="Plant Cell">
        <title>The transition from a phytopathogenic smut ancestor to an anamorphic biocontrol agent deciphered by comparative whole-genome analysis.</title>
        <authorList>
            <person name="Lefebvre F."/>
            <person name="Joly D.L."/>
            <person name="Labbe C."/>
            <person name="Teichmann B."/>
            <person name="Linning R."/>
            <person name="Belzile F."/>
            <person name="Bakkeren G."/>
            <person name="Belanger R.R."/>
        </authorList>
    </citation>
    <scope>NUCLEOTIDE SEQUENCE [LARGE SCALE GENOMIC DNA]</scope>
    <source>
        <strain evidence="8 9">PF-1</strain>
    </source>
</reference>
<evidence type="ECO:0000256" key="2">
    <source>
        <dbReference type="ARBA" id="ARBA00007907"/>
    </source>
</evidence>
<name>A0A061HF63_9BASI</name>
<dbReference type="PROSITE" id="PS51733">
    <property type="entry name" value="BPL_LPL_CATALYTIC"/>
    <property type="match status" value="1"/>
</dbReference>
<dbReference type="AlphaFoldDB" id="A0A061HF63"/>
<sequence length="1133" mass="123575">MASSATSMPSRIASASARIANRIATGRRTLHTTPSPHPSSIQDILPPFLVTPSASIDGAWPAAKKLRSFASPHFRAAEARRPPQSPSSSPSPSAQVPTLLPEAEDVVQPVNVRQNRALLIARLIDGGRIISAMSAYAADIQQQRTPFTRTDYEHFMIALRRCILHRSTALPEKVGRHPNDSSPIWTPAKMPVGTDPRSLPIVNQCILAMSEIWDACVTSGIIPSNKTISSLVSTFSDHLPPDHMLQATTIAADAFFDGCKATSEAAKLQECSLGVISALIIGFGRGKRPDLGEDLLNRWSTARTAHTSSASSSSSRAAASPSYSELARSAAAPPSPPLPDTVRLPDICLAEWTANTTIWLSLVQSRVESGDIRGAEIWFQRYRTVILASDEVCTSLGVRRPAAPSAEPYLRMMRIYAQTVRKANGSKDGRRIDVKMRTVMEMMRDDRIPMDADSVVFIVRRLADSGRVSQSIDLLAQNAELLSLSSGRAHAAPLSPHLFKTIFGLYRDLNRDTKRNARVLRRLEARLQEVAPLRGVVARFLEAGTWQQSGRAVGVHKFRQTGMLNGALSACILKRDFAAAHELVNTFRAWGLEPDGETHSIVMQGVASANLQVFLECAGDAAFGQHIEVKETLVWSVDELRKAYAAEGRVADSDQLDRLRLVAEGNANGKERFDEPLMTRLSAKPRGPRTTRDTGHLSKLLEAALVAEVEAADMDGPSAGSASDWTEDVLRVVRLEAKSTERSQRIAHEAIRQVKATILPPPVAASALARHGAPTAPSPAPPKLGRTSRRPALLQRDVTGSPAASSRGLATSCSGSSAPPRPLQHAHLPPIRIEHIPQQVPYSLGLALQEHLVARRASARALIRSAPSPSPSSAHIEESEIVKQARKAASTDTLLLLEHKPVYTEGRREGKEDEAVATALRQLGADYFVTKRGGQITYHGPGQLVGYPILDIGAMELSTRCYVDRIQESLKLVLAQRHGLVTVPPPEDHTGVWADEYHKIASIGIQVRHRITSHGFALNVEQRSMQGFRHIVACGIQGRSMTCIEQELGRQRGMALAERRVDMRDTVRCVVEGMATVFGRRMRPAEEGEFGYEFGDEHDVEAALSGLRIERHAGERFVKRIWVDGDEVVVPSP</sequence>
<accession>A0A061HF63</accession>
<evidence type="ECO:0000313" key="8">
    <source>
        <dbReference type="EMBL" id="EPQ29286.1"/>
    </source>
</evidence>
<dbReference type="InterPro" id="IPR020605">
    <property type="entry name" value="Octanoyltransferase_CS"/>
</dbReference>
<dbReference type="PANTHER" id="PTHR10993">
    <property type="entry name" value="OCTANOYLTRANSFERASE"/>
    <property type="match status" value="1"/>
</dbReference>
<keyword evidence="5" id="KW-0012">Acyltransferase</keyword>
<dbReference type="PROSITE" id="PS01313">
    <property type="entry name" value="LIPB"/>
    <property type="match status" value="1"/>
</dbReference>
<feature type="compositionally biased region" description="Low complexity" evidence="6">
    <location>
        <begin position="10"/>
        <end position="24"/>
    </location>
</feature>
<keyword evidence="4" id="KW-0808">Transferase</keyword>
<evidence type="ECO:0000259" key="7">
    <source>
        <dbReference type="PROSITE" id="PS51733"/>
    </source>
</evidence>
<comment type="similarity">
    <text evidence="2">Belongs to the LipB family.</text>
</comment>
<feature type="compositionally biased region" description="Polar residues" evidence="6">
    <location>
        <begin position="31"/>
        <end position="42"/>
    </location>
</feature>
<dbReference type="InterPro" id="IPR045864">
    <property type="entry name" value="aa-tRNA-synth_II/BPL/LPL"/>
</dbReference>
<dbReference type="Gene3D" id="3.30.930.10">
    <property type="entry name" value="Bira Bifunctional Protein, Domain 2"/>
    <property type="match status" value="1"/>
</dbReference>
<dbReference type="PANTHER" id="PTHR10993:SF7">
    <property type="entry name" value="LIPOYLTRANSFERASE 2, MITOCHONDRIAL-RELATED"/>
    <property type="match status" value="1"/>
</dbReference>
<dbReference type="GO" id="GO:0033819">
    <property type="term" value="F:lipoyl(octanoyl) transferase activity"/>
    <property type="evidence" value="ECO:0007669"/>
    <property type="project" value="UniProtKB-EC"/>
</dbReference>
<evidence type="ECO:0000256" key="3">
    <source>
        <dbReference type="ARBA" id="ARBA00012334"/>
    </source>
</evidence>
<evidence type="ECO:0000256" key="5">
    <source>
        <dbReference type="ARBA" id="ARBA00023315"/>
    </source>
</evidence>
<protein>
    <recommendedName>
        <fullName evidence="3">lipoyl(octanoyl) transferase</fullName>
        <ecNumber evidence="3">2.3.1.181</ecNumber>
    </recommendedName>
</protein>